<dbReference type="Proteomes" id="UP001218034">
    <property type="component" value="Chromosome"/>
</dbReference>
<dbReference type="InterPro" id="IPR004843">
    <property type="entry name" value="Calcineurin-like_PHP"/>
</dbReference>
<dbReference type="InterPro" id="IPR051693">
    <property type="entry name" value="UPF0046_metallophosphoest"/>
</dbReference>
<evidence type="ECO:0000313" key="2">
    <source>
        <dbReference type="EMBL" id="WEL19477.1"/>
    </source>
</evidence>
<proteinExistence type="predicted"/>
<reference evidence="2 3" key="1">
    <citation type="submission" date="2022-09" db="EMBL/GenBank/DDBJ databases">
        <title>Xylan utilization by haloarchaea-nanohaloarchaea associations.</title>
        <authorList>
            <person name="Yakimov M."/>
        </authorList>
    </citation>
    <scope>NUCLEOTIDE SEQUENCE [LARGE SCALE GENOMIC DNA]</scope>
    <source>
        <strain evidence="2 3">SVXNc</strain>
    </source>
</reference>
<dbReference type="GeneID" id="98290488"/>
<gene>
    <name evidence="2" type="ORF">SVXNc_0454</name>
</gene>
<keyword evidence="3" id="KW-1185">Reference proteome</keyword>
<dbReference type="Pfam" id="PF00149">
    <property type="entry name" value="Metallophos"/>
    <property type="match status" value="1"/>
</dbReference>
<feature type="domain" description="Calcineurin-like phosphoesterase" evidence="1">
    <location>
        <begin position="3"/>
        <end position="168"/>
    </location>
</feature>
<dbReference type="RefSeq" id="WP_347722347.1">
    <property type="nucleotide sequence ID" value="NZ_CP104395.1"/>
</dbReference>
<protein>
    <submittedName>
        <fullName evidence="2">Phosphohydrolase, Icc/MPP superfamily</fullName>
    </submittedName>
</protein>
<dbReference type="PANTHER" id="PTHR12905:SF0">
    <property type="entry name" value="CALCINEURIN-LIKE PHOSPHOESTERASE DOMAIN-CONTAINING PROTEIN"/>
    <property type="match status" value="1"/>
</dbReference>
<dbReference type="EMBL" id="CP104395">
    <property type="protein sequence ID" value="WEL19477.1"/>
    <property type="molecule type" value="Genomic_DNA"/>
</dbReference>
<dbReference type="InterPro" id="IPR029052">
    <property type="entry name" value="Metallo-depent_PP-like"/>
</dbReference>
<dbReference type="Gene3D" id="3.60.21.10">
    <property type="match status" value="1"/>
</dbReference>
<dbReference type="SUPFAM" id="SSF56300">
    <property type="entry name" value="Metallo-dependent phosphatases"/>
    <property type="match status" value="1"/>
</dbReference>
<dbReference type="PANTHER" id="PTHR12905">
    <property type="entry name" value="METALLOPHOSPHOESTERASE"/>
    <property type="match status" value="1"/>
</dbReference>
<organism evidence="2 3">
    <name type="scientific">Candidatus Nanohalococcus occultus</name>
    <dbReference type="NCBI Taxonomy" id="2978047"/>
    <lineage>
        <taxon>Archaea</taxon>
        <taxon>Candidatus Nanohalarchaeota</taxon>
        <taxon>Candidatus Nanohalarchaeota incertae sedis</taxon>
        <taxon>Candidatus Nanohalococcus</taxon>
    </lineage>
</organism>
<evidence type="ECO:0000313" key="3">
    <source>
        <dbReference type="Proteomes" id="UP001218034"/>
    </source>
</evidence>
<sequence>MALKILFTSDFHASEELKEAAIKEANNGDYDLFINLGDFMDMEFAEDLMAKIDIPAIGCTGNRDMFFDNEFLDDESVPVYNFLDADIDGGEYKVILIGGDFPENVKNEVREVLEDYEGDSSKVIIGSHYPPHRLNDKIHSGKRIGFKEFREIIMREKPSLWVHGHVHEDFGKDSLMDTTVLNAAADETGKAWSVTIGDDGGVESYEEVQLV</sequence>
<accession>A0ABY8CE59</accession>
<evidence type="ECO:0000259" key="1">
    <source>
        <dbReference type="Pfam" id="PF00149"/>
    </source>
</evidence>
<name>A0ABY8CE59_9ARCH</name>